<accession>A0A426YN30</accession>
<proteinExistence type="predicted"/>
<evidence type="ECO:0000313" key="1">
    <source>
        <dbReference type="EMBL" id="RRT53127.1"/>
    </source>
</evidence>
<evidence type="ECO:0000313" key="2">
    <source>
        <dbReference type="Proteomes" id="UP000287651"/>
    </source>
</evidence>
<sequence>MLSCSSENVGSFCSEQLHHFDVLPVDRSCIWCQARGSAAELSGLQGAVTGAEKVVVSAVVYLKPKKTQGSTEEWSLPATMLLDYDKHEFRKLEEDASIRLLSKTFEDVEDMIFMKPLHIRLRFECADHPAGKTIKETICTDSTIKVAISLN</sequence>
<organism evidence="1 2">
    <name type="scientific">Ensete ventricosum</name>
    <name type="common">Abyssinian banana</name>
    <name type="synonym">Musa ensete</name>
    <dbReference type="NCBI Taxonomy" id="4639"/>
    <lineage>
        <taxon>Eukaryota</taxon>
        <taxon>Viridiplantae</taxon>
        <taxon>Streptophyta</taxon>
        <taxon>Embryophyta</taxon>
        <taxon>Tracheophyta</taxon>
        <taxon>Spermatophyta</taxon>
        <taxon>Magnoliopsida</taxon>
        <taxon>Liliopsida</taxon>
        <taxon>Zingiberales</taxon>
        <taxon>Musaceae</taxon>
        <taxon>Ensete</taxon>
    </lineage>
</organism>
<protein>
    <submittedName>
        <fullName evidence="1">Uncharacterized protein</fullName>
    </submittedName>
</protein>
<reference evidence="1 2" key="1">
    <citation type="journal article" date="2014" name="Agronomy (Basel)">
        <title>A Draft Genome Sequence for Ensete ventricosum, the Drought-Tolerant Tree Against Hunger.</title>
        <authorList>
            <person name="Harrison J."/>
            <person name="Moore K.A."/>
            <person name="Paszkiewicz K."/>
            <person name="Jones T."/>
            <person name="Grant M."/>
            <person name="Ambacheew D."/>
            <person name="Muzemil S."/>
            <person name="Studholme D.J."/>
        </authorList>
    </citation>
    <scope>NUCLEOTIDE SEQUENCE [LARGE SCALE GENOMIC DNA]</scope>
</reference>
<dbReference type="Proteomes" id="UP000287651">
    <property type="component" value="Unassembled WGS sequence"/>
</dbReference>
<gene>
    <name evidence="1" type="ORF">B296_00048243</name>
</gene>
<name>A0A426YN30_ENSVE</name>
<dbReference type="EMBL" id="AMZH03011295">
    <property type="protein sequence ID" value="RRT53127.1"/>
    <property type="molecule type" value="Genomic_DNA"/>
</dbReference>
<comment type="caution">
    <text evidence="1">The sequence shown here is derived from an EMBL/GenBank/DDBJ whole genome shotgun (WGS) entry which is preliminary data.</text>
</comment>
<dbReference type="AlphaFoldDB" id="A0A426YN30"/>